<dbReference type="PROSITE" id="PS51412">
    <property type="entry name" value="MACPF_2"/>
    <property type="match status" value="1"/>
</dbReference>
<dbReference type="AlphaFoldDB" id="A0AAD8AY69"/>
<keyword evidence="1" id="KW-0812">Transmembrane</keyword>
<dbReference type="Proteomes" id="UP001233172">
    <property type="component" value="Unassembled WGS sequence"/>
</dbReference>
<keyword evidence="1" id="KW-0472">Membrane</keyword>
<evidence type="ECO:0000313" key="5">
    <source>
        <dbReference type="Proteomes" id="UP001233172"/>
    </source>
</evidence>
<feature type="chain" id="PRO_5042127906" evidence="2">
    <location>
        <begin position="20"/>
        <end position="703"/>
    </location>
</feature>
<keyword evidence="1" id="KW-1133">Transmembrane helix</keyword>
<dbReference type="GO" id="GO:0002250">
    <property type="term" value="P:adaptive immune response"/>
    <property type="evidence" value="ECO:0007669"/>
    <property type="project" value="UniProtKB-KW"/>
</dbReference>
<protein>
    <submittedName>
        <fullName evidence="4">Macrophage-expressed 1 protein</fullName>
    </submittedName>
</protein>
<reference evidence="4" key="2">
    <citation type="submission" date="2023-04" db="EMBL/GenBank/DDBJ databases">
        <authorList>
            <person name="Bu L."/>
            <person name="Lu L."/>
            <person name="Laidemitt M.R."/>
            <person name="Zhang S.M."/>
            <person name="Mutuku M."/>
            <person name="Mkoji G."/>
            <person name="Steinauer M."/>
            <person name="Loker E.S."/>
        </authorList>
    </citation>
    <scope>NUCLEOTIDE SEQUENCE</scope>
    <source>
        <strain evidence="4">KasaAsao</strain>
        <tissue evidence="4">Whole Snail</tissue>
    </source>
</reference>
<organism evidence="4 5">
    <name type="scientific">Biomphalaria pfeifferi</name>
    <name type="common">Bloodfluke planorb</name>
    <name type="synonym">Freshwater snail</name>
    <dbReference type="NCBI Taxonomy" id="112525"/>
    <lineage>
        <taxon>Eukaryota</taxon>
        <taxon>Metazoa</taxon>
        <taxon>Spiralia</taxon>
        <taxon>Lophotrochozoa</taxon>
        <taxon>Mollusca</taxon>
        <taxon>Gastropoda</taxon>
        <taxon>Heterobranchia</taxon>
        <taxon>Euthyneura</taxon>
        <taxon>Panpulmonata</taxon>
        <taxon>Hygrophila</taxon>
        <taxon>Lymnaeoidea</taxon>
        <taxon>Planorbidae</taxon>
        <taxon>Biomphalaria</taxon>
    </lineage>
</organism>
<evidence type="ECO:0000259" key="3">
    <source>
        <dbReference type="PROSITE" id="PS51412"/>
    </source>
</evidence>
<dbReference type="GO" id="GO:0030670">
    <property type="term" value="C:phagocytic vesicle membrane"/>
    <property type="evidence" value="ECO:0007669"/>
    <property type="project" value="UniProtKB-SubCell"/>
</dbReference>
<evidence type="ECO:0000256" key="1">
    <source>
        <dbReference type="SAM" id="Phobius"/>
    </source>
</evidence>
<dbReference type="EMBL" id="JASAOG010000194">
    <property type="protein sequence ID" value="KAK0044624.1"/>
    <property type="molecule type" value="Genomic_DNA"/>
</dbReference>
<dbReference type="PANTHER" id="PTHR31463">
    <property type="entry name" value="MACROPHAGE-EXPRESSED GENE 1 PROTEIN"/>
    <property type="match status" value="1"/>
</dbReference>
<feature type="domain" description="MACPF" evidence="3">
    <location>
        <begin position="30"/>
        <end position="359"/>
    </location>
</feature>
<dbReference type="InterPro" id="IPR020864">
    <property type="entry name" value="MACPF"/>
</dbReference>
<accession>A0AAD8AY69</accession>
<sequence length="703" mass="78379">MAVGQVFLLWIAAVSKCIGIESEKLVSYQSDWPVGDPKRCLDNANIGKLNLDLFEVLPGIGWDNLVNKETNLVVSYNFSQCKLTDDRHYLLPNDVMTVPIKDSHVQTFAEVIEEWNEARSMTSDTVNVDVGLKVPFVSISGKFSYEHQQLKTTQMKHNAMTTRVQLRYQRYQVKLNMDPQLSLPFKDRLLKIGEKLYANQTEYARYLSQLLVREYGTHVLTSLTAGAALVKDDYLDRSFAQHTSDEKSSILVAASASFFGAFHVDTSYSHKSESSSNSGYDKSVRQSYIYTFGGPKFKTNMEVDQWADGVDSNLVAMDRAGDPLYFFITPQTLPELSDFIVESVAKMVQEAIETYYEMNTVRGCTKLGEPNFSYSANFNDGNCKEVSTNLMFGGVYQKCTRPGGNPSCYSHSSQVNPKTGSFSCPESYKPVAVYTYYHFFFGLEASTSYWCAPVGPVQQSSGYLFGGLYGNGVINVLTGALNCPAGFYPRSIFYDMFICISDDFEQHSGSSIPFGGFFTCNIGNPLAMDAYQSNNLRASNGNSLKSFLVGSGEEGYPKKCPDGFSQHLVAIKEGCAIHYCVRTGSLNSPNITTVKRPPFMRVPETFNMQNITFYKRKIIANEKPMENLTKSEHRSIQYSELPSSAIAGIVLGVLLGCACIAVFIFVVVKKRLSRRTTLYRRLSEESSVLYGSNVSTESSVHCE</sequence>
<keyword evidence="2" id="KW-0732">Signal</keyword>
<proteinExistence type="predicted"/>
<comment type="caution">
    <text evidence="4">The sequence shown here is derived from an EMBL/GenBank/DDBJ whole genome shotgun (WGS) entry which is preliminary data.</text>
</comment>
<name>A0AAD8AY69_BIOPF</name>
<dbReference type="InterPro" id="IPR039707">
    <property type="entry name" value="MPEG1"/>
</dbReference>
<dbReference type="CDD" id="cd22579">
    <property type="entry name" value="MPEG1_P2"/>
    <property type="match status" value="1"/>
</dbReference>
<feature type="transmembrane region" description="Helical" evidence="1">
    <location>
        <begin position="645"/>
        <end position="668"/>
    </location>
</feature>
<dbReference type="GO" id="GO:0045087">
    <property type="term" value="P:innate immune response"/>
    <property type="evidence" value="ECO:0007669"/>
    <property type="project" value="UniProtKB-KW"/>
</dbReference>
<gene>
    <name evidence="4" type="ORF">Bpfe_025912</name>
</gene>
<feature type="signal peptide" evidence="2">
    <location>
        <begin position="1"/>
        <end position="19"/>
    </location>
</feature>
<dbReference type="SMART" id="SM00457">
    <property type="entry name" value="MACPF"/>
    <property type="match status" value="1"/>
</dbReference>
<reference evidence="4" key="1">
    <citation type="journal article" date="2023" name="PLoS Negl. Trop. Dis.">
        <title>A genome sequence for Biomphalaria pfeifferi, the major vector snail for the human-infecting parasite Schistosoma mansoni.</title>
        <authorList>
            <person name="Bu L."/>
            <person name="Lu L."/>
            <person name="Laidemitt M.R."/>
            <person name="Zhang S.M."/>
            <person name="Mutuku M."/>
            <person name="Mkoji G."/>
            <person name="Steinauer M."/>
            <person name="Loker E.S."/>
        </authorList>
    </citation>
    <scope>NUCLEOTIDE SEQUENCE</scope>
    <source>
        <strain evidence="4">KasaAsao</strain>
    </source>
</reference>
<dbReference type="PANTHER" id="PTHR31463:SF1">
    <property type="entry name" value="MACROPHAGE-EXPRESSED GENE 1 PROTEIN"/>
    <property type="match status" value="1"/>
</dbReference>
<evidence type="ECO:0000256" key="2">
    <source>
        <dbReference type="SAM" id="SignalP"/>
    </source>
</evidence>
<evidence type="ECO:0000313" key="4">
    <source>
        <dbReference type="EMBL" id="KAK0044624.1"/>
    </source>
</evidence>
<keyword evidence="5" id="KW-1185">Reference proteome</keyword>
<dbReference type="Pfam" id="PF01823">
    <property type="entry name" value="MACPF"/>
    <property type="match status" value="1"/>
</dbReference>